<protein>
    <submittedName>
        <fullName evidence="2">Uncharacterized protein</fullName>
    </submittedName>
</protein>
<organism evidence="2 3">
    <name type="scientific">Scyliorhinus torazame</name>
    <name type="common">Cloudy catshark</name>
    <name type="synonym">Catulus torazame</name>
    <dbReference type="NCBI Taxonomy" id="75743"/>
    <lineage>
        <taxon>Eukaryota</taxon>
        <taxon>Metazoa</taxon>
        <taxon>Chordata</taxon>
        <taxon>Craniata</taxon>
        <taxon>Vertebrata</taxon>
        <taxon>Chondrichthyes</taxon>
        <taxon>Elasmobranchii</taxon>
        <taxon>Galeomorphii</taxon>
        <taxon>Galeoidea</taxon>
        <taxon>Carcharhiniformes</taxon>
        <taxon>Scyliorhinidae</taxon>
        <taxon>Scyliorhinus</taxon>
    </lineage>
</organism>
<name>A0A401QEB2_SCYTO</name>
<evidence type="ECO:0000256" key="1">
    <source>
        <dbReference type="SAM" id="MobiDB-lite"/>
    </source>
</evidence>
<accession>A0A401QEB2</accession>
<gene>
    <name evidence="2" type="ORF">scyTo_0024094</name>
</gene>
<evidence type="ECO:0000313" key="2">
    <source>
        <dbReference type="EMBL" id="GCB83657.1"/>
    </source>
</evidence>
<comment type="caution">
    <text evidence="2">The sequence shown here is derived from an EMBL/GenBank/DDBJ whole genome shotgun (WGS) entry which is preliminary data.</text>
</comment>
<reference evidence="2 3" key="1">
    <citation type="journal article" date="2018" name="Nat. Ecol. Evol.">
        <title>Shark genomes provide insights into elasmobranch evolution and the origin of vertebrates.</title>
        <authorList>
            <person name="Hara Y"/>
            <person name="Yamaguchi K"/>
            <person name="Onimaru K"/>
            <person name="Kadota M"/>
            <person name="Koyanagi M"/>
            <person name="Keeley SD"/>
            <person name="Tatsumi K"/>
            <person name="Tanaka K"/>
            <person name="Motone F"/>
            <person name="Kageyama Y"/>
            <person name="Nozu R"/>
            <person name="Adachi N"/>
            <person name="Nishimura O"/>
            <person name="Nakagawa R"/>
            <person name="Tanegashima C"/>
            <person name="Kiyatake I"/>
            <person name="Matsumoto R"/>
            <person name="Murakumo K"/>
            <person name="Nishida K"/>
            <person name="Terakita A"/>
            <person name="Kuratani S"/>
            <person name="Sato K"/>
            <person name="Hyodo S Kuraku.S."/>
        </authorList>
    </citation>
    <scope>NUCLEOTIDE SEQUENCE [LARGE SCALE GENOMIC DNA]</scope>
</reference>
<dbReference type="AlphaFoldDB" id="A0A401QEB2"/>
<dbReference type="Proteomes" id="UP000288216">
    <property type="component" value="Unassembled WGS sequence"/>
</dbReference>
<dbReference type="EMBL" id="BFAA01039065">
    <property type="protein sequence ID" value="GCB83657.1"/>
    <property type="molecule type" value="Genomic_DNA"/>
</dbReference>
<feature type="region of interest" description="Disordered" evidence="1">
    <location>
        <begin position="68"/>
        <end position="128"/>
    </location>
</feature>
<keyword evidence="3" id="KW-1185">Reference proteome</keyword>
<dbReference type="OrthoDB" id="9950662at2759"/>
<proteinExistence type="predicted"/>
<feature type="non-terminal residue" evidence="2">
    <location>
        <position position="1"/>
    </location>
</feature>
<evidence type="ECO:0000313" key="3">
    <source>
        <dbReference type="Proteomes" id="UP000288216"/>
    </source>
</evidence>
<sequence length="154" mass="17237">VTSMKAPKRVPQEQRYSSFEDFTNAGLLQDRGNAQSAESLEIAKLSAPMQQVGCRSEMMERKLEKVRQDLLAPTDSHRDDPRLTISLEQLTPPPHNGTVPPSTPTSGVQNSAFRFEGGAKPGVEYVDPQRSSLCNVEQWVRSQKEQLPEEQEDE</sequence>